<dbReference type="RefSeq" id="WP_408622221.1">
    <property type="nucleotide sequence ID" value="NZ_JBEQCT010000001.1"/>
</dbReference>
<comment type="cofactor">
    <cofactor evidence="2">
        <name>Mg(2+)</name>
        <dbReference type="ChEBI" id="CHEBI:18420"/>
    </cofactor>
</comment>
<evidence type="ECO:0000313" key="17">
    <source>
        <dbReference type="EMBL" id="MFM2484081.1"/>
    </source>
</evidence>
<keyword evidence="8 14" id="KW-0378">Hydrolase</keyword>
<evidence type="ECO:0000256" key="13">
    <source>
        <dbReference type="ARBA" id="ARBA00046792"/>
    </source>
</evidence>
<dbReference type="PANTHER" id="PTHR11046">
    <property type="entry name" value="OLIGORIBONUCLEASE, MITOCHONDRIAL"/>
    <property type="match status" value="1"/>
</dbReference>
<dbReference type="NCBIfam" id="NF008746">
    <property type="entry name" value="PRK11779.1"/>
    <property type="match status" value="1"/>
</dbReference>
<keyword evidence="12 14" id="KW-0234">DNA repair</keyword>
<dbReference type="Gene3D" id="3.30.1520.20">
    <property type="entry name" value="Exonuclease ExoI, domain 2"/>
    <property type="match status" value="1"/>
</dbReference>
<evidence type="ECO:0000259" key="15">
    <source>
        <dbReference type="PROSITE" id="PS51784"/>
    </source>
</evidence>
<dbReference type="InterPro" id="IPR023607">
    <property type="entry name" value="Exodeoxyribonuclease_I"/>
</dbReference>
<proteinExistence type="predicted"/>
<dbReference type="EMBL" id="JBEQCT010000001">
    <property type="protein sequence ID" value="MFM2484081.1"/>
    <property type="molecule type" value="Genomic_DNA"/>
</dbReference>
<dbReference type="PROSITE" id="PS51784">
    <property type="entry name" value="EXOI_SH3"/>
    <property type="match status" value="1"/>
</dbReference>
<dbReference type="Proteomes" id="UP001629953">
    <property type="component" value="Unassembled WGS sequence"/>
</dbReference>
<feature type="domain" description="ExoI C-terminal" evidence="16">
    <location>
        <begin position="353"/>
        <end position="467"/>
    </location>
</feature>
<dbReference type="Gene3D" id="1.10.287.1240">
    <property type="match status" value="1"/>
</dbReference>
<comment type="catalytic activity">
    <reaction evidence="1 14">
        <text>Exonucleolytic cleavage in the 3'- to 5'-direction to yield nucleoside 5'-phosphates.</text>
        <dbReference type="EC" id="3.1.11.1"/>
    </reaction>
</comment>
<keyword evidence="5 14" id="KW-0540">Nuclease</keyword>
<evidence type="ECO:0000256" key="7">
    <source>
        <dbReference type="ARBA" id="ARBA00022763"/>
    </source>
</evidence>
<dbReference type="Gene3D" id="3.30.420.10">
    <property type="entry name" value="Ribonuclease H-like superfamily/Ribonuclease H"/>
    <property type="match status" value="1"/>
</dbReference>
<dbReference type="InterPro" id="IPR022894">
    <property type="entry name" value="Oligoribonuclease"/>
</dbReference>
<reference evidence="17 18" key="1">
    <citation type="journal article" date="2013" name="Int. J. Syst. Evol. Microbiol.">
        <title>Celerinatantimonas yamalensis sp. nov., a cold-adapted diazotrophic bacterium from a cold permafrost brine.</title>
        <authorList>
            <person name="Shcherbakova V."/>
            <person name="Chuvilskaya N."/>
            <person name="Rivkina E."/>
            <person name="Demidov N."/>
            <person name="Uchaeva V."/>
            <person name="Suetin S."/>
            <person name="Suzina N."/>
            <person name="Gilichinsky D."/>
        </authorList>
    </citation>
    <scope>NUCLEOTIDE SEQUENCE [LARGE SCALE GENOMIC DNA]</scope>
    <source>
        <strain evidence="17 18">C7</strain>
    </source>
</reference>
<evidence type="ECO:0000256" key="10">
    <source>
        <dbReference type="ARBA" id="ARBA00022842"/>
    </source>
</evidence>
<dbReference type="GO" id="GO:0008310">
    <property type="term" value="F:single-stranded DNA 3'-5' DNA exonuclease activity"/>
    <property type="evidence" value="ECO:0007669"/>
    <property type="project" value="UniProtKB-EC"/>
</dbReference>
<dbReference type="InterPro" id="IPR058561">
    <property type="entry name" value="Exonuc_1_C"/>
</dbReference>
<evidence type="ECO:0000256" key="14">
    <source>
        <dbReference type="PIRNR" id="PIRNR000977"/>
    </source>
</evidence>
<keyword evidence="9 14" id="KW-0269">Exonuclease</keyword>
<comment type="caution">
    <text evidence="17">The sequence shown here is derived from an EMBL/GenBank/DDBJ whole genome shotgun (WGS) entry which is preliminary data.</text>
</comment>
<dbReference type="InterPro" id="IPR013620">
    <property type="entry name" value="Exonuc_1_SH3"/>
</dbReference>
<dbReference type="Pfam" id="PF08411">
    <property type="entry name" value="ExoI_SH3"/>
    <property type="match status" value="1"/>
</dbReference>
<evidence type="ECO:0000256" key="3">
    <source>
        <dbReference type="ARBA" id="ARBA00012108"/>
    </source>
</evidence>
<evidence type="ECO:0000313" key="18">
    <source>
        <dbReference type="Proteomes" id="UP001629953"/>
    </source>
</evidence>
<dbReference type="InterPro" id="IPR013520">
    <property type="entry name" value="Ribonucl_H"/>
</dbReference>
<dbReference type="InterPro" id="IPR034747">
    <property type="entry name" value="EXOI_SH3"/>
</dbReference>
<dbReference type="InterPro" id="IPR038649">
    <property type="entry name" value="EXOI_SH3_sf"/>
</dbReference>
<keyword evidence="10" id="KW-0460">Magnesium</keyword>
<name>A0ABW9G352_9GAMM</name>
<dbReference type="PIRSF" id="PIRSF000977">
    <property type="entry name" value="Exodeoxyribonuclease_I"/>
    <property type="match status" value="1"/>
</dbReference>
<accession>A0ABW9G352</accession>
<comment type="subunit">
    <text evidence="13">Monomer. Interacts with ssb (via C-terminus); this interaction stimulates the exonuclease activity by recruiting the enzyme to its substrate.</text>
</comment>
<dbReference type="EC" id="3.1.11.1" evidence="3 14"/>
<keyword evidence="6" id="KW-0479">Metal-binding</keyword>
<evidence type="ECO:0000256" key="1">
    <source>
        <dbReference type="ARBA" id="ARBA00000563"/>
    </source>
</evidence>
<evidence type="ECO:0000256" key="5">
    <source>
        <dbReference type="ARBA" id="ARBA00022722"/>
    </source>
</evidence>
<evidence type="ECO:0000259" key="16">
    <source>
        <dbReference type="PROSITE" id="PS51785"/>
    </source>
</evidence>
<gene>
    <name evidence="17" type="primary">sbcB</name>
    <name evidence="17" type="ORF">ABUE30_03215</name>
</gene>
<evidence type="ECO:0000256" key="2">
    <source>
        <dbReference type="ARBA" id="ARBA00001946"/>
    </source>
</evidence>
<keyword evidence="11" id="KW-0238">DNA-binding</keyword>
<keyword evidence="7 14" id="KW-0227">DNA damage</keyword>
<dbReference type="InterPro" id="IPR012337">
    <property type="entry name" value="RNaseH-like_sf"/>
</dbReference>
<evidence type="ECO:0000256" key="11">
    <source>
        <dbReference type="ARBA" id="ARBA00023125"/>
    </source>
</evidence>
<organism evidence="17 18">
    <name type="scientific">Celerinatantimonas yamalensis</name>
    <dbReference type="NCBI Taxonomy" id="559956"/>
    <lineage>
        <taxon>Bacteria</taxon>
        <taxon>Pseudomonadati</taxon>
        <taxon>Pseudomonadota</taxon>
        <taxon>Gammaproteobacteria</taxon>
        <taxon>Celerinatantimonadaceae</taxon>
        <taxon>Celerinatantimonas</taxon>
    </lineage>
</organism>
<sequence length="467" mass="53220">MTDTLLFHDYETFGTSPAFDRPAQFAAIRTDLDLNPIGEPIELFSQIANDYVPNPTACLITGITPQQTLERGLCEDAFINQINQHFSQPQTCGVGYNSIRFDDEVTRYTLYRNFYDPYAREWQNGNSRWDLIDVARAFYALRPDGIEWPVDEQGLPSFRLEKLTAANGLEHGNAHDALADVRATIDFAKLLKKAQPKLYDFAFSLRDKRHVASFFDLVNLKPLVHVSGMFGAAQGCISWIAPLTWHPVNKNAVIVVDLNQDISPLIELDSRAIYQRLYTRRDQLSDDENPIPVKLIHTNKCPFIAPAKALSAQRGEELGLNGQQCRSSLELLKAHPEIRDKLAEVFNTPRKIAHDDVDGALYQGFIGKGDKALMEILHGSDPAAISKDAFQFEDPRLNQLLLRYKARNYPYALTDSEQQQWHAYRQEHLPAHIEQRLLELEELGQEHQNNPTKMAILKSIYRYLETL</sequence>
<dbReference type="Pfam" id="PF00929">
    <property type="entry name" value="RNase_T"/>
    <property type="match status" value="1"/>
</dbReference>
<dbReference type="InterPro" id="IPR036397">
    <property type="entry name" value="RNaseH_sf"/>
</dbReference>
<dbReference type="Pfam" id="PF26016">
    <property type="entry name" value="ExoI_C"/>
    <property type="match status" value="1"/>
</dbReference>
<evidence type="ECO:0000256" key="4">
    <source>
        <dbReference type="ARBA" id="ARBA00019900"/>
    </source>
</evidence>
<dbReference type="Gene3D" id="1.20.1280.70">
    <property type="entry name" value="Exonuclease ExoI, domain 3"/>
    <property type="match status" value="1"/>
</dbReference>
<dbReference type="PROSITE" id="PS51785">
    <property type="entry name" value="EXOI_C"/>
    <property type="match status" value="1"/>
</dbReference>
<dbReference type="PANTHER" id="PTHR11046:SF11">
    <property type="entry name" value="EXODEOXYRIBONUCLEASE I"/>
    <property type="match status" value="1"/>
</dbReference>
<evidence type="ECO:0000256" key="6">
    <source>
        <dbReference type="ARBA" id="ARBA00022723"/>
    </source>
</evidence>
<protein>
    <recommendedName>
        <fullName evidence="4 14">Exodeoxyribonuclease I</fullName>
        <ecNumber evidence="3 14">3.1.11.1</ecNumber>
    </recommendedName>
</protein>
<keyword evidence="18" id="KW-1185">Reference proteome</keyword>
<evidence type="ECO:0000256" key="8">
    <source>
        <dbReference type="ARBA" id="ARBA00022801"/>
    </source>
</evidence>
<evidence type="ECO:0000256" key="12">
    <source>
        <dbReference type="ARBA" id="ARBA00023204"/>
    </source>
</evidence>
<feature type="domain" description="ExoI SH3-like" evidence="15">
    <location>
        <begin position="196"/>
        <end position="350"/>
    </location>
</feature>
<dbReference type="SUPFAM" id="SSF53098">
    <property type="entry name" value="Ribonuclease H-like"/>
    <property type="match status" value="1"/>
</dbReference>
<evidence type="ECO:0000256" key="9">
    <source>
        <dbReference type="ARBA" id="ARBA00022839"/>
    </source>
</evidence>
<dbReference type="CDD" id="cd06138">
    <property type="entry name" value="ExoI_N"/>
    <property type="match status" value="1"/>
</dbReference>